<dbReference type="Proteomes" id="UP000596276">
    <property type="component" value="Chromosome 2"/>
</dbReference>
<dbReference type="GO" id="GO:0005634">
    <property type="term" value="C:nucleus"/>
    <property type="evidence" value="ECO:0007669"/>
    <property type="project" value="UniProtKB-SubCell"/>
</dbReference>
<dbReference type="PROSITE" id="PS50048">
    <property type="entry name" value="ZN2_CY6_FUNGAL_2"/>
    <property type="match status" value="1"/>
</dbReference>
<dbReference type="GO" id="GO:0045944">
    <property type="term" value="P:positive regulation of transcription by RNA polymerase II"/>
    <property type="evidence" value="ECO:0007669"/>
    <property type="project" value="TreeGrafter"/>
</dbReference>
<protein>
    <recommendedName>
        <fullName evidence="7">Zn(2)-C6 fungal-type domain-containing protein</fullName>
    </recommendedName>
</protein>
<dbReference type="CDD" id="cd00067">
    <property type="entry name" value="GAL4"/>
    <property type="match status" value="1"/>
</dbReference>
<keyword evidence="2" id="KW-0805">Transcription regulation</keyword>
<proteinExistence type="predicted"/>
<dbReference type="Pfam" id="PF00172">
    <property type="entry name" value="Zn_clus"/>
    <property type="match status" value="1"/>
</dbReference>
<evidence type="ECO:0000256" key="3">
    <source>
        <dbReference type="ARBA" id="ARBA00023125"/>
    </source>
</evidence>
<dbReference type="VEuPathDB" id="FungiDB:AFLA_012173"/>
<feature type="domain" description="Zn(2)-C6 fungal-type" evidence="7">
    <location>
        <begin position="8"/>
        <end position="36"/>
    </location>
</feature>
<gene>
    <name evidence="8" type="ORF">F9C07_2217051</name>
</gene>
<accession>A0A7U2QQY7</accession>
<evidence type="ECO:0000256" key="4">
    <source>
        <dbReference type="ARBA" id="ARBA00023163"/>
    </source>
</evidence>
<dbReference type="GO" id="GO:0000976">
    <property type="term" value="F:transcription cis-regulatory region binding"/>
    <property type="evidence" value="ECO:0007669"/>
    <property type="project" value="TreeGrafter"/>
</dbReference>
<dbReference type="InterPro" id="IPR021858">
    <property type="entry name" value="Fun_TF"/>
</dbReference>
<dbReference type="SUPFAM" id="SSF57701">
    <property type="entry name" value="Zn2/Cys6 DNA-binding domain"/>
    <property type="match status" value="1"/>
</dbReference>
<keyword evidence="4" id="KW-0804">Transcription</keyword>
<feature type="compositionally biased region" description="Low complexity" evidence="6">
    <location>
        <begin position="102"/>
        <end position="111"/>
    </location>
</feature>
<dbReference type="VEuPathDB" id="FungiDB:AFLA_012172"/>
<evidence type="ECO:0000259" key="7">
    <source>
        <dbReference type="PROSITE" id="PS50048"/>
    </source>
</evidence>
<dbReference type="EMBL" id="CP044622">
    <property type="protein sequence ID" value="QRD81223.1"/>
    <property type="molecule type" value="Genomic_DNA"/>
</dbReference>
<keyword evidence="5" id="KW-0539">Nucleus</keyword>
<dbReference type="AlphaFoldDB" id="A0A7U2QQY7"/>
<reference evidence="9" key="1">
    <citation type="journal article" date="2021" name="G3 (Bethesda)">
        <title>Chromosome assembled and annotated genome sequence of Aspergillus flavus NRRL 3357.</title>
        <authorList>
            <person name="Skerker J.M."/>
            <person name="Pianalto K.M."/>
            <person name="Mondo S.J."/>
            <person name="Yang K."/>
            <person name="Arkin A.P."/>
            <person name="Keller N.P."/>
            <person name="Grigoriev I.V."/>
            <person name="Louise Glass N.L."/>
        </authorList>
    </citation>
    <scope>NUCLEOTIDE SEQUENCE [LARGE SCALE GENOMIC DNA]</scope>
    <source>
        <strain evidence="9">ATCC 200026 / FGSC A1120 / IAM 13836 / NRRL 3357 / JCM 12722 / SRRC 167</strain>
    </source>
</reference>
<dbReference type="InterPro" id="IPR001138">
    <property type="entry name" value="Zn2Cys6_DnaBD"/>
</dbReference>
<feature type="compositionally biased region" description="Polar residues" evidence="6">
    <location>
        <begin position="54"/>
        <end position="85"/>
    </location>
</feature>
<dbReference type="GO" id="GO:0008270">
    <property type="term" value="F:zinc ion binding"/>
    <property type="evidence" value="ECO:0007669"/>
    <property type="project" value="InterPro"/>
</dbReference>
<evidence type="ECO:0000256" key="1">
    <source>
        <dbReference type="ARBA" id="ARBA00004123"/>
    </source>
</evidence>
<dbReference type="PANTHER" id="PTHR37534">
    <property type="entry name" value="TRANSCRIPTIONAL ACTIVATOR PROTEIN UGA3"/>
    <property type="match status" value="1"/>
</dbReference>
<organism evidence="8 9">
    <name type="scientific">Aspergillus flavus (strain ATCC 200026 / FGSC A1120 / IAM 13836 / NRRL 3357 / JCM 12722 / SRRC 167)</name>
    <dbReference type="NCBI Taxonomy" id="332952"/>
    <lineage>
        <taxon>Eukaryota</taxon>
        <taxon>Fungi</taxon>
        <taxon>Dikarya</taxon>
        <taxon>Ascomycota</taxon>
        <taxon>Pezizomycotina</taxon>
        <taxon>Eurotiomycetes</taxon>
        <taxon>Eurotiomycetidae</taxon>
        <taxon>Eurotiales</taxon>
        <taxon>Aspergillaceae</taxon>
        <taxon>Aspergillus</taxon>
        <taxon>Aspergillus subgen. Circumdati</taxon>
    </lineage>
</organism>
<evidence type="ECO:0000256" key="5">
    <source>
        <dbReference type="ARBA" id="ARBA00023242"/>
    </source>
</evidence>
<dbReference type="Pfam" id="PF11951">
    <property type="entry name" value="Fungal_trans_2"/>
    <property type="match status" value="2"/>
</dbReference>
<evidence type="ECO:0000256" key="6">
    <source>
        <dbReference type="SAM" id="MobiDB-lite"/>
    </source>
</evidence>
<dbReference type="VEuPathDB" id="FungiDB:F9C07_2217051"/>
<dbReference type="SMART" id="SM00066">
    <property type="entry name" value="GAL4"/>
    <property type="match status" value="1"/>
</dbReference>
<dbReference type="GO" id="GO:0000981">
    <property type="term" value="F:DNA-binding transcription factor activity, RNA polymerase II-specific"/>
    <property type="evidence" value="ECO:0007669"/>
    <property type="project" value="InterPro"/>
</dbReference>
<feature type="region of interest" description="Disordered" evidence="6">
    <location>
        <begin position="54"/>
        <end position="111"/>
    </location>
</feature>
<comment type="subcellular location">
    <subcellularLocation>
        <location evidence="1">Nucleus</location>
    </subcellularLocation>
</comment>
<keyword evidence="3" id="KW-0238">DNA-binding</keyword>
<sequence>MISRTNPACGTCRKKCRKCDRARPVCNRCRVKGLHCEGYPPRFLFFQDQLNSKGHEQNNPMLSSSQETRSNFTTTINGQSGNTYNQKKRTRRSNLSQRKPDNASNATTASNNVIGPTRTLALIIETDDLHNPFRGYILPLVYQDIGILHAVLGLTMCHIVSSSRKETENRSVARTIEHQLSAVQSLSSLLMKEEIYGLTDDEQDVLLAVVALLVLYNICETGVSSHGVHLTGAGYTCGKLARQPKVITSPRTTFLLTALGWLDVLRAFSGAEKLAYSDNVRRCSLEADHFNLETLYMDGTMSGDSFQDLLDGAEQFFRVWDPQSIAFPSGDPEWIQPAEAYRHVYIIRVLRFPDTWAIPCEDERIQSSVRSILDASAEISTDSAFFKRLLFPLFIAATETSIPHQKTIYRVLYA</sequence>
<dbReference type="InterPro" id="IPR036864">
    <property type="entry name" value="Zn2-C6_fun-type_DNA-bd_sf"/>
</dbReference>
<evidence type="ECO:0000313" key="9">
    <source>
        <dbReference type="Proteomes" id="UP000596276"/>
    </source>
</evidence>
<name>A0A7U2QQY7_ASPFN</name>
<dbReference type="PANTHER" id="PTHR37534:SF49">
    <property type="entry name" value="LYSINE BIOSYNTHESIS REGULATORY PROTEIN LYS14"/>
    <property type="match status" value="1"/>
</dbReference>
<keyword evidence="9" id="KW-1185">Reference proteome</keyword>
<evidence type="ECO:0000256" key="2">
    <source>
        <dbReference type="ARBA" id="ARBA00023015"/>
    </source>
</evidence>
<dbReference type="Gene3D" id="4.10.240.10">
    <property type="entry name" value="Zn(2)-C6 fungal-type DNA-binding domain"/>
    <property type="match status" value="1"/>
</dbReference>
<evidence type="ECO:0000313" key="8">
    <source>
        <dbReference type="EMBL" id="QRD81223.1"/>
    </source>
</evidence>